<evidence type="ECO:0000313" key="11">
    <source>
        <dbReference type="Proteomes" id="UP000198402"/>
    </source>
</evidence>
<dbReference type="PANTHER" id="PTHR30231">
    <property type="entry name" value="DNA POLYMERASE III SUBUNIT EPSILON"/>
    <property type="match status" value="1"/>
</dbReference>
<keyword evidence="2" id="KW-0548">Nucleotidyltransferase</keyword>
<dbReference type="Proteomes" id="UP000198402">
    <property type="component" value="Unassembled WGS sequence"/>
</dbReference>
<dbReference type="InterPro" id="IPR006054">
    <property type="entry name" value="DnaQ"/>
</dbReference>
<dbReference type="CDD" id="cd06127">
    <property type="entry name" value="DEDDh"/>
    <property type="match status" value="1"/>
</dbReference>
<dbReference type="CDD" id="cd09755">
    <property type="entry name" value="Cas2_I-E"/>
    <property type="match status" value="1"/>
</dbReference>
<evidence type="ECO:0000313" key="10">
    <source>
        <dbReference type="EMBL" id="GAT17965.1"/>
    </source>
</evidence>
<feature type="domain" description="Exonuclease" evidence="9">
    <location>
        <begin position="130"/>
        <end position="297"/>
    </location>
</feature>
<sequence length="299" mass="33900">MIVITLTKVPPSLRGDLTKWYQEIQTGVYVGNVSARVRDQLWDRVMRDIGNGQATMVYNAKNEFGYQFKTTRKDRRVVDFDDIPLMKRLNTLEEPVKLGFSNASKYHRARLSSRKALKPEHPGHSERSTQLVAIDIETTGLDAVKNQIISIAAFKSIGIKECQHFDAYISIDQPVPENIVKLTGITDSKLKDEGIELVDALRSLKKFVGNLPIVGYNLEFDDKFISLGFKKYNQSGIDNKMIDLMPLVKKANRFLDNFRLNTVLKKYDISNEHPHEAYADAQATLALAEKLIKNGDLVI</sequence>
<dbReference type="AlphaFoldDB" id="A0A1Z5H4J8"/>
<evidence type="ECO:0000256" key="3">
    <source>
        <dbReference type="ARBA" id="ARBA00022705"/>
    </source>
</evidence>
<dbReference type="InterPro" id="IPR010152">
    <property type="entry name" value="CRISPR-assoc_prot_Cas2_sub"/>
</dbReference>
<evidence type="ECO:0000256" key="1">
    <source>
        <dbReference type="ARBA" id="ARBA00022679"/>
    </source>
</evidence>
<gene>
    <name evidence="10" type="ORF">IWT126_00222</name>
</gene>
<accession>A0A1Z5H4J8</accession>
<dbReference type="InterPro" id="IPR013520">
    <property type="entry name" value="Ribonucl_H"/>
</dbReference>
<evidence type="ECO:0000256" key="7">
    <source>
        <dbReference type="ARBA" id="ARBA00022932"/>
    </source>
</evidence>
<evidence type="ECO:0000256" key="2">
    <source>
        <dbReference type="ARBA" id="ARBA00022695"/>
    </source>
</evidence>
<dbReference type="STRING" id="1302250.GCA_001313225_00318"/>
<evidence type="ECO:0000259" key="9">
    <source>
        <dbReference type="SMART" id="SM00479"/>
    </source>
</evidence>
<evidence type="ECO:0000256" key="5">
    <source>
        <dbReference type="ARBA" id="ARBA00022801"/>
    </source>
</evidence>
<reference evidence="10 11" key="1">
    <citation type="submission" date="2015-11" db="EMBL/GenBank/DDBJ databases">
        <title>Draft genome sequences of new species of the genus Lactobacillus isolated from orchardgrass silage.</title>
        <authorList>
            <person name="Tohno M."/>
            <person name="Tanizawa Y."/>
            <person name="Arita M."/>
        </authorList>
    </citation>
    <scope>NUCLEOTIDE SEQUENCE [LARGE SCALE GENOMIC DNA]</scope>
    <source>
        <strain evidence="10 11">IWT126</strain>
    </source>
</reference>
<proteinExistence type="predicted"/>
<dbReference type="Gene3D" id="3.30.70.240">
    <property type="match status" value="1"/>
</dbReference>
<dbReference type="SMART" id="SM00479">
    <property type="entry name" value="EXOIII"/>
    <property type="match status" value="1"/>
</dbReference>
<evidence type="ECO:0000256" key="6">
    <source>
        <dbReference type="ARBA" id="ARBA00022839"/>
    </source>
</evidence>
<organism evidence="10 11">
    <name type="scientific">Secundilactobacillus silagei JCM 19001</name>
    <dbReference type="NCBI Taxonomy" id="1302250"/>
    <lineage>
        <taxon>Bacteria</taxon>
        <taxon>Bacillati</taxon>
        <taxon>Bacillota</taxon>
        <taxon>Bacilli</taxon>
        <taxon>Lactobacillales</taxon>
        <taxon>Lactobacillaceae</taxon>
        <taxon>Secundilactobacillus</taxon>
    </lineage>
</organism>
<dbReference type="Pfam" id="PF00929">
    <property type="entry name" value="RNase_T"/>
    <property type="match status" value="1"/>
</dbReference>
<keyword evidence="1" id="KW-0808">Transferase</keyword>
<keyword evidence="7" id="KW-0239">DNA-directed DNA polymerase</keyword>
<dbReference type="InterPro" id="IPR012337">
    <property type="entry name" value="RNaseH-like_sf"/>
</dbReference>
<dbReference type="GO" id="GO:0003677">
    <property type="term" value="F:DNA binding"/>
    <property type="evidence" value="ECO:0007669"/>
    <property type="project" value="InterPro"/>
</dbReference>
<keyword evidence="5" id="KW-0378">Hydrolase</keyword>
<evidence type="ECO:0000256" key="4">
    <source>
        <dbReference type="ARBA" id="ARBA00022722"/>
    </source>
</evidence>
<keyword evidence="3" id="KW-0235">DNA replication</keyword>
<dbReference type="GO" id="GO:0008408">
    <property type="term" value="F:3'-5' exonuclease activity"/>
    <property type="evidence" value="ECO:0007669"/>
    <property type="project" value="TreeGrafter"/>
</dbReference>
<protein>
    <recommendedName>
        <fullName evidence="8">DNA polymerase III polC-type</fullName>
    </recommendedName>
</protein>
<dbReference type="RefSeq" id="WP_089136063.1">
    <property type="nucleotide sequence ID" value="NZ_BCMG01000001.1"/>
</dbReference>
<keyword evidence="4" id="KW-0540">Nuclease</keyword>
<dbReference type="NCBIfam" id="TIGR01873">
    <property type="entry name" value="cas_CT1978"/>
    <property type="match status" value="1"/>
</dbReference>
<dbReference type="NCBIfam" id="TIGR00573">
    <property type="entry name" value="dnaq"/>
    <property type="match status" value="1"/>
</dbReference>
<name>A0A1Z5H4J8_9LACO</name>
<dbReference type="Pfam" id="PF09707">
    <property type="entry name" value="Cas_Cas2CT1978"/>
    <property type="match status" value="1"/>
</dbReference>
<dbReference type="PANTHER" id="PTHR30231:SF4">
    <property type="entry name" value="PROTEIN NEN2"/>
    <property type="match status" value="1"/>
</dbReference>
<keyword evidence="11" id="KW-1185">Reference proteome</keyword>
<dbReference type="FunFam" id="3.30.420.10:FF:000045">
    <property type="entry name" value="3'-5' exonuclease DinG"/>
    <property type="match status" value="1"/>
</dbReference>
<dbReference type="SUPFAM" id="SSF53098">
    <property type="entry name" value="Ribonuclease H-like"/>
    <property type="match status" value="1"/>
</dbReference>
<comment type="caution">
    <text evidence="10">The sequence shown here is derived from an EMBL/GenBank/DDBJ whole genome shotgun (WGS) entry which is preliminary data.</text>
</comment>
<dbReference type="OrthoDB" id="9776650at2"/>
<evidence type="ECO:0000256" key="8">
    <source>
        <dbReference type="ARBA" id="ARBA00070925"/>
    </source>
</evidence>
<dbReference type="InterPro" id="IPR036397">
    <property type="entry name" value="RNaseH_sf"/>
</dbReference>
<dbReference type="GO" id="GO:0003887">
    <property type="term" value="F:DNA-directed DNA polymerase activity"/>
    <property type="evidence" value="ECO:0007669"/>
    <property type="project" value="UniProtKB-KW"/>
</dbReference>
<keyword evidence="6" id="KW-0269">Exonuclease</keyword>
<dbReference type="Gene3D" id="3.30.420.10">
    <property type="entry name" value="Ribonuclease H-like superfamily/Ribonuclease H"/>
    <property type="match status" value="1"/>
</dbReference>
<dbReference type="GO" id="GO:0006260">
    <property type="term" value="P:DNA replication"/>
    <property type="evidence" value="ECO:0007669"/>
    <property type="project" value="UniProtKB-KW"/>
</dbReference>
<dbReference type="EMBL" id="BCMG01000001">
    <property type="protein sequence ID" value="GAT17965.1"/>
    <property type="molecule type" value="Genomic_DNA"/>
</dbReference>